<keyword evidence="7" id="KW-1185">Reference proteome</keyword>
<proteinExistence type="predicted"/>
<dbReference type="RefSeq" id="WP_103681036.1">
    <property type="nucleotide sequence ID" value="NZ_LPWH01000121.1"/>
</dbReference>
<evidence type="ECO:0000256" key="2">
    <source>
        <dbReference type="ARBA" id="ARBA00022692"/>
    </source>
</evidence>
<dbReference type="OrthoDB" id="361105at2"/>
<dbReference type="EMBL" id="LPWH01000121">
    <property type="protein sequence ID" value="POQ98586.1"/>
    <property type="molecule type" value="Genomic_DNA"/>
</dbReference>
<dbReference type="PANTHER" id="PTHR36926:SF1">
    <property type="entry name" value="COLICIN V PRODUCTION PROTEIN"/>
    <property type="match status" value="1"/>
</dbReference>
<feature type="transmembrane region" description="Helical" evidence="5">
    <location>
        <begin position="104"/>
        <end position="126"/>
    </location>
</feature>
<evidence type="ECO:0000256" key="1">
    <source>
        <dbReference type="ARBA" id="ARBA00004141"/>
    </source>
</evidence>
<evidence type="ECO:0000313" key="6">
    <source>
        <dbReference type="EMBL" id="POQ98586.1"/>
    </source>
</evidence>
<keyword evidence="4 5" id="KW-0472">Membrane</keyword>
<keyword evidence="2 5" id="KW-0812">Transmembrane</keyword>
<dbReference type="PANTHER" id="PTHR36926">
    <property type="entry name" value="COLICIN V PRODUCTION PROTEIN"/>
    <property type="match status" value="1"/>
</dbReference>
<name>A0A2S4JGE2_9SPIO</name>
<keyword evidence="3 5" id="KW-1133">Transmembrane helix</keyword>
<dbReference type="Proteomes" id="UP000237350">
    <property type="component" value="Unassembled WGS sequence"/>
</dbReference>
<dbReference type="GO" id="GO:0016020">
    <property type="term" value="C:membrane"/>
    <property type="evidence" value="ECO:0007669"/>
    <property type="project" value="UniProtKB-SubCell"/>
</dbReference>
<gene>
    <name evidence="6" type="ORF">AU468_12630</name>
</gene>
<feature type="transmembrane region" description="Helical" evidence="5">
    <location>
        <begin position="67"/>
        <end position="84"/>
    </location>
</feature>
<organism evidence="6 7">
    <name type="scientific">Alkalispirochaeta sphaeroplastigenens</name>
    <dbReference type="NCBI Taxonomy" id="1187066"/>
    <lineage>
        <taxon>Bacteria</taxon>
        <taxon>Pseudomonadati</taxon>
        <taxon>Spirochaetota</taxon>
        <taxon>Spirochaetia</taxon>
        <taxon>Spirochaetales</taxon>
        <taxon>Spirochaetaceae</taxon>
        <taxon>Alkalispirochaeta</taxon>
    </lineage>
</organism>
<comment type="subcellular location">
    <subcellularLocation>
        <location evidence="1">Membrane</location>
        <topology evidence="1">Multi-pass membrane protein</topology>
    </subcellularLocation>
</comment>
<evidence type="ECO:0000313" key="7">
    <source>
        <dbReference type="Proteomes" id="UP000237350"/>
    </source>
</evidence>
<feature type="transmembrane region" description="Helical" evidence="5">
    <location>
        <begin position="31"/>
        <end position="55"/>
    </location>
</feature>
<evidence type="ECO:0000256" key="5">
    <source>
        <dbReference type="SAM" id="Phobius"/>
    </source>
</evidence>
<dbReference type="GO" id="GO:0009403">
    <property type="term" value="P:toxin biosynthetic process"/>
    <property type="evidence" value="ECO:0007669"/>
    <property type="project" value="InterPro"/>
</dbReference>
<dbReference type="Pfam" id="PF02674">
    <property type="entry name" value="Colicin_V"/>
    <property type="match status" value="1"/>
</dbReference>
<sequence>MVDLSGLDIVFLIIIVFLALRAAFRGFVRECLSMAAVILGIGVAVIFSGVVAVYVQPWTGSGAWSQVLSFLGLFLLVYLVVKIFESALDRLVEKIHLESLDRALGFFLGIAEGILVSFVLVLILQLQPVFDARAIIAESLMAQFLLPLLPYAERLISG</sequence>
<dbReference type="InterPro" id="IPR052719">
    <property type="entry name" value="CvpA-like"/>
</dbReference>
<dbReference type="InterPro" id="IPR003825">
    <property type="entry name" value="Colicin-V_CvpA"/>
</dbReference>
<comment type="caution">
    <text evidence="6">The sequence shown here is derived from an EMBL/GenBank/DDBJ whole genome shotgun (WGS) entry which is preliminary data.</text>
</comment>
<accession>A0A2S4JGE2</accession>
<evidence type="ECO:0000256" key="3">
    <source>
        <dbReference type="ARBA" id="ARBA00022989"/>
    </source>
</evidence>
<feature type="transmembrane region" description="Helical" evidence="5">
    <location>
        <begin position="6"/>
        <end position="24"/>
    </location>
</feature>
<dbReference type="AlphaFoldDB" id="A0A2S4JGE2"/>
<evidence type="ECO:0000256" key="4">
    <source>
        <dbReference type="ARBA" id="ARBA00023136"/>
    </source>
</evidence>
<reference evidence="7" key="1">
    <citation type="submission" date="2015-12" db="EMBL/GenBank/DDBJ databases">
        <authorList>
            <person name="Lodha T.D."/>
            <person name="Chintalapati S."/>
            <person name="Chintalapati V.R."/>
            <person name="Sravanthi T."/>
        </authorList>
    </citation>
    <scope>NUCLEOTIDE SEQUENCE [LARGE SCALE GENOMIC DNA]</scope>
    <source>
        <strain evidence="7">JC133</strain>
    </source>
</reference>
<protein>
    <submittedName>
        <fullName evidence="6">Colicin V production protein</fullName>
    </submittedName>
</protein>